<keyword evidence="1" id="KW-0732">Signal</keyword>
<dbReference type="KEGG" id="pkb:B4V02_18950"/>
<evidence type="ECO:0000313" key="2">
    <source>
        <dbReference type="EMBL" id="ASR48620.1"/>
    </source>
</evidence>
<evidence type="ECO:0000313" key="3">
    <source>
        <dbReference type="Proteomes" id="UP000214666"/>
    </source>
</evidence>
<keyword evidence="3" id="KW-1185">Reference proteome</keyword>
<feature type="signal peptide" evidence="1">
    <location>
        <begin position="1"/>
        <end position="24"/>
    </location>
</feature>
<protein>
    <submittedName>
        <fullName evidence="2">Uncharacterized protein</fullName>
    </submittedName>
</protein>
<feature type="chain" id="PRO_5011224329" evidence="1">
    <location>
        <begin position="25"/>
        <end position="126"/>
    </location>
</feature>
<gene>
    <name evidence="2" type="ORF">B4V02_18950</name>
</gene>
<proteinExistence type="predicted"/>
<organism evidence="2 3">
    <name type="scientific">Paenibacillus kribbensis</name>
    <dbReference type="NCBI Taxonomy" id="172713"/>
    <lineage>
        <taxon>Bacteria</taxon>
        <taxon>Bacillati</taxon>
        <taxon>Bacillota</taxon>
        <taxon>Bacilli</taxon>
        <taxon>Bacillales</taxon>
        <taxon>Paenibacillaceae</taxon>
        <taxon>Paenibacillus</taxon>
    </lineage>
</organism>
<sequence>MKKFKPMLLVMIAVFLMFATSASASNYVTKTKWKNETYAQSDIIHTNGGKVRLRGGYTGPGKATIMFMYSIDGTSRYGPIGTYSFDTFMSGRSFTDYVDVPSGGYFYVVITGDETAEAYGRIDDKK</sequence>
<accession>A0A222WPW4</accession>
<dbReference type="AlphaFoldDB" id="A0A222WPW4"/>
<name>A0A222WPW4_9BACL</name>
<dbReference type="EMBL" id="CP020028">
    <property type="protein sequence ID" value="ASR48620.1"/>
    <property type="molecule type" value="Genomic_DNA"/>
</dbReference>
<dbReference type="STRING" id="172713.GCA_001705305_03635"/>
<dbReference type="Proteomes" id="UP000214666">
    <property type="component" value="Chromosome"/>
</dbReference>
<reference evidence="2 3" key="1">
    <citation type="submission" date="2017-03" db="EMBL/GenBank/DDBJ databases">
        <title>Complete genome sequence of Paenibacillus Kribbensis producing bioflocculants.</title>
        <authorList>
            <person name="Lee H.-G."/>
            <person name="Oh H.-M."/>
        </authorList>
    </citation>
    <scope>NUCLEOTIDE SEQUENCE [LARGE SCALE GENOMIC DNA]</scope>
    <source>
        <strain evidence="2 3">AM49</strain>
    </source>
</reference>
<dbReference type="RefSeq" id="WP_068498724.1">
    <property type="nucleotide sequence ID" value="NZ_CP020028.1"/>
</dbReference>
<evidence type="ECO:0000256" key="1">
    <source>
        <dbReference type="SAM" id="SignalP"/>
    </source>
</evidence>